<feature type="transmembrane region" description="Helical" evidence="1">
    <location>
        <begin position="52"/>
        <end position="69"/>
    </location>
</feature>
<organism evidence="2 3">
    <name type="scientific">Corallococcus llansteffanensis</name>
    <dbReference type="NCBI Taxonomy" id="2316731"/>
    <lineage>
        <taxon>Bacteria</taxon>
        <taxon>Pseudomonadati</taxon>
        <taxon>Myxococcota</taxon>
        <taxon>Myxococcia</taxon>
        <taxon>Myxococcales</taxon>
        <taxon>Cystobacterineae</taxon>
        <taxon>Myxococcaceae</taxon>
        <taxon>Corallococcus</taxon>
    </lineage>
</organism>
<name>A0A3A8QHM7_9BACT</name>
<evidence type="ECO:0000313" key="3">
    <source>
        <dbReference type="Proteomes" id="UP000272888"/>
    </source>
</evidence>
<feature type="transmembrane region" description="Helical" evidence="1">
    <location>
        <begin position="126"/>
        <end position="146"/>
    </location>
</feature>
<evidence type="ECO:0000256" key="1">
    <source>
        <dbReference type="SAM" id="Phobius"/>
    </source>
</evidence>
<dbReference type="Proteomes" id="UP000272888">
    <property type="component" value="Unassembled WGS sequence"/>
</dbReference>
<reference evidence="3" key="1">
    <citation type="submission" date="2018-09" db="EMBL/GenBank/DDBJ databases">
        <authorList>
            <person name="Livingstone P.G."/>
            <person name="Whitworth D.E."/>
        </authorList>
    </citation>
    <scope>NUCLEOTIDE SEQUENCE [LARGE SCALE GENOMIC DNA]</scope>
    <source>
        <strain evidence="3">CA051B</strain>
    </source>
</reference>
<comment type="caution">
    <text evidence="2">The sequence shown here is derived from an EMBL/GenBank/DDBJ whole genome shotgun (WGS) entry which is preliminary data.</text>
</comment>
<dbReference type="RefSeq" id="WP_120641683.1">
    <property type="nucleotide sequence ID" value="NZ_RAWB01000009.1"/>
</dbReference>
<keyword evidence="3" id="KW-1185">Reference proteome</keyword>
<sequence>MIYYLLKGLHLLAMGVWLGASITSPLDILRTLARGRPYVDLIPEQVARADKIMIPAAALTLLTGLGLMQTTQGFVTAPWRFWAGFGLTVVLALIGKLGLDPTKKQLAVAVQGSGEAALVGNLRGRFVSLVTAWHVGFLLIFVLMIYPF</sequence>
<dbReference type="EMBL" id="RAWB01000009">
    <property type="protein sequence ID" value="RKH68213.1"/>
    <property type="molecule type" value="Genomic_DNA"/>
</dbReference>
<evidence type="ECO:0008006" key="4">
    <source>
        <dbReference type="Google" id="ProtNLM"/>
    </source>
</evidence>
<keyword evidence="1" id="KW-0472">Membrane</keyword>
<gene>
    <name evidence="2" type="ORF">D7V93_01820</name>
</gene>
<proteinExistence type="predicted"/>
<dbReference type="AlphaFoldDB" id="A0A3A8QHM7"/>
<keyword evidence="1" id="KW-0812">Transmembrane</keyword>
<feature type="transmembrane region" description="Helical" evidence="1">
    <location>
        <begin position="12"/>
        <end position="32"/>
    </location>
</feature>
<keyword evidence="1" id="KW-1133">Transmembrane helix</keyword>
<feature type="transmembrane region" description="Helical" evidence="1">
    <location>
        <begin position="81"/>
        <end position="99"/>
    </location>
</feature>
<protein>
    <recommendedName>
        <fullName evidence="4">DUF2269 family protein</fullName>
    </recommendedName>
</protein>
<accession>A0A3A8QHM7</accession>
<evidence type="ECO:0000313" key="2">
    <source>
        <dbReference type="EMBL" id="RKH68213.1"/>
    </source>
</evidence>